<dbReference type="EMBL" id="JXTB01000412">
    <property type="protein sequence ID" value="PON41584.1"/>
    <property type="molecule type" value="Genomic_DNA"/>
</dbReference>
<dbReference type="InterPro" id="IPR016024">
    <property type="entry name" value="ARM-type_fold"/>
</dbReference>
<feature type="domain" description="DUF3730" evidence="1">
    <location>
        <begin position="537"/>
        <end position="761"/>
    </location>
</feature>
<organism evidence="2 3">
    <name type="scientific">Parasponia andersonii</name>
    <name type="common">Sponia andersonii</name>
    <dbReference type="NCBI Taxonomy" id="3476"/>
    <lineage>
        <taxon>Eukaryota</taxon>
        <taxon>Viridiplantae</taxon>
        <taxon>Streptophyta</taxon>
        <taxon>Embryophyta</taxon>
        <taxon>Tracheophyta</taxon>
        <taxon>Spermatophyta</taxon>
        <taxon>Magnoliopsida</taxon>
        <taxon>eudicotyledons</taxon>
        <taxon>Gunneridae</taxon>
        <taxon>Pentapetalae</taxon>
        <taxon>rosids</taxon>
        <taxon>fabids</taxon>
        <taxon>Rosales</taxon>
        <taxon>Cannabaceae</taxon>
        <taxon>Parasponia</taxon>
    </lineage>
</organism>
<sequence length="1859" mass="207439">MAMDSYTPLLEKIRVPQPSLQKFAVISIFSKLRSAPKYLDSDSEPGRDAISQCLHSASSAVVDQSVRELCRLVMDSRIDVSRGLLELQSALEGCDPQFVDLFVKGLGFLVRLGFQKNSLKWRFGSTENHPLVKVLSCRSEVQSELVQQVLLLVAHNKQLGMVEICDFLRPFLHYSILRIPFSDSPSSMFARHLISSMASLCCSFTIEAVPVFKLLTEGLKYAPCTNSEGFRNFIYFVEHMVDAHIVVLRRLAGEGLLIAEAQLCSLELLETILSVCSCHRYTFWIEPIAEVSRRLLFVQKDLGFQYVPKLSSATLSLFIILTQSELEHEHLSVLKLLHFLMKWKYENEFVVGWTSCTLGEELLLIFPVISLLSSPSKPVKKAATDFLIMLEKLLVEPFVSPKNKPTKEGELSLISTPGSVIFRLLQHQWCQDQFSSSSFFLRLASSGKNDDKEIHDLPRSWASQLRHYCLWIVDRRKSFLQLSPSQEIFVSEMPLLLSAIAGVLLMHPSLGSIAVDSLTTIAIMDPKVGTQFLLAILFYNNIFSKKDDTGKNMLLKLLGMLPALASHSGMIPLVVQTILPMLQKDSKPTLYATAIRLLCQTWEMNDRAFGSLQGVLLPKAFAEFESERNICISIAASIKDVCRKNADRGVDLILSVAACIESGDPIIQALGFQSLAHLCEADVIDFYTAWDVISKHVLDYSRNSILARSIVLLLRWGAMDAEAYPEASQKVLQILWGIGTSTFPDKEFQWEKARISALEALAQYEVSVIEQNIPDFKEMYREVLFSETNLHVLKAMEELQVKIITYEHVTRRRLRKEKGVAGSKIEKLLDVFPQVIFSSGKGTNARELAGAALLCLSFTPKRMNTQRTSKGSSDVHAGYEKAFLELAASLQLSRNVFVALISLQSWKAFMYRWLRADIFFFDAKAPSVSSDKTTKAANDILKRMIHISKDAIPRSSENIALAIGALCAVLPPSVHTVKSAASKFLLSWLFQHEHEHRQWSAAISLGLISSCLHVTDHQQKFQNINGLLEVLCNCKSTLVKGACGVGLGFACQDLLTRVEAADNSDLDEEPNKLSEVDLLGKIVSTLLLIICQFTQYSSNTMESLSAYFPPSTYGFDTNLNAELSPENNDDLDEDIWGVSGVVLGFASSIGAVYRAGLHDAVLKIKSLIMSWIPHVHSLVEYSGSYSEGSDTLLSVGSCLALPSIVAFLLRVELMDVNEIDQLIDGYRELISELLSVKRSSIFHQSLVMASCIGAGTLVSCVLNEGVHSIEFQSVKVLLDFFRKCYSNPYPPLVHLGGLLGVVNAMGADAGTFFQIRPRTASLHTSYEKKVSNHLLGPLLSSPVCEPHLTSLMQEIFLIAQSSDDHQLQQYAAWAVSFLRTHLLSRELLNIDIGSSMEIASLKSSQNFSDDSAVMKLSLWLMHLDLSGTGSTPHISRVITVLRCLSQAPRLPSLDWGAIIRRCMRYEAQIAGLLEPDSAYGKGSLREECITFSLAHANQFDPLLNFLDEVSDLSRFRTLELNVQSHLLIHLADLIRLFSGSRLEKLFDDVTIYLSSISSNSVYKTDQKSMLRNSYWKGLSQCLDEASIDSLEYVSHIEKSMEMLFSLLPPLQSDVIIEVGQVNYKEEWSEALRCLAKARRSWILNFLEVSQEDMLIKGDQFIVGLKKIQAKARLTKIGCLASTELGRLKAHLLNYKCHGIWDVLTEVVAALQNVEGSVKRQWLIDAVEISCVSSYPSTALQFLGLLSGCCSKYMPLLILDRQTVLSDLPVTLSSLLSESSWRVIADSVVSSLLASTERIYNWATHISRGEDTTDIWPQPIDESENEMAGFLLRVMHHTCVSLKDYLPLEKQLKLANMIVG</sequence>
<keyword evidence="3" id="KW-1185">Reference proteome</keyword>
<evidence type="ECO:0000313" key="2">
    <source>
        <dbReference type="EMBL" id="PON41584.1"/>
    </source>
</evidence>
<dbReference type="PANTHER" id="PTHR16212">
    <property type="entry name" value="FOCADHESIN FAMILY MEMBER"/>
    <property type="match status" value="1"/>
</dbReference>
<accession>A0A2P5AYE6</accession>
<dbReference type="PANTHER" id="PTHR16212:SF4">
    <property type="entry name" value="FOCADHESIN"/>
    <property type="match status" value="1"/>
</dbReference>
<dbReference type="InterPro" id="IPR045163">
    <property type="entry name" value="Focadhesin/RST1"/>
</dbReference>
<protein>
    <submittedName>
        <fullName evidence="2">Coatomer beta subunit</fullName>
    </submittedName>
</protein>
<feature type="domain" description="DUF3730" evidence="1">
    <location>
        <begin position="84"/>
        <end position="362"/>
    </location>
</feature>
<dbReference type="STRING" id="3476.A0A2P5AYE6"/>
<proteinExistence type="predicted"/>
<dbReference type="InterPro" id="IPR022542">
    <property type="entry name" value="FOCAD/RST1_DUF3730"/>
</dbReference>
<name>A0A2P5AYE6_PARAD</name>
<dbReference type="SUPFAM" id="SSF48371">
    <property type="entry name" value="ARM repeat"/>
    <property type="match status" value="1"/>
</dbReference>
<comment type="caution">
    <text evidence="2">The sequence shown here is derived from an EMBL/GenBank/DDBJ whole genome shotgun (WGS) entry which is preliminary data.</text>
</comment>
<dbReference type="Pfam" id="PF12530">
    <property type="entry name" value="DUF3730"/>
    <property type="match status" value="2"/>
</dbReference>
<evidence type="ECO:0000313" key="3">
    <source>
        <dbReference type="Proteomes" id="UP000237105"/>
    </source>
</evidence>
<dbReference type="OrthoDB" id="6125419at2759"/>
<dbReference type="GO" id="GO:0060147">
    <property type="term" value="P:regulation of post-transcriptional gene silencing"/>
    <property type="evidence" value="ECO:0007669"/>
    <property type="project" value="InterPro"/>
</dbReference>
<reference evidence="3" key="1">
    <citation type="submission" date="2016-06" db="EMBL/GenBank/DDBJ databases">
        <title>Parallel loss of symbiosis genes in relatives of nitrogen-fixing non-legume Parasponia.</title>
        <authorList>
            <person name="Van Velzen R."/>
            <person name="Holmer R."/>
            <person name="Bu F."/>
            <person name="Rutten L."/>
            <person name="Van Zeijl A."/>
            <person name="Liu W."/>
            <person name="Santuari L."/>
            <person name="Cao Q."/>
            <person name="Sharma T."/>
            <person name="Shen D."/>
            <person name="Roswanjaya Y."/>
            <person name="Wardhani T."/>
            <person name="Kalhor M.S."/>
            <person name="Jansen J."/>
            <person name="Van den Hoogen J."/>
            <person name="Gungor B."/>
            <person name="Hartog M."/>
            <person name="Hontelez J."/>
            <person name="Verver J."/>
            <person name="Yang W.-C."/>
            <person name="Schijlen E."/>
            <person name="Repin R."/>
            <person name="Schilthuizen M."/>
            <person name="Schranz E."/>
            <person name="Heidstra R."/>
            <person name="Miyata K."/>
            <person name="Fedorova E."/>
            <person name="Kohlen W."/>
            <person name="Bisseling T."/>
            <person name="Smit S."/>
            <person name="Geurts R."/>
        </authorList>
    </citation>
    <scope>NUCLEOTIDE SEQUENCE [LARGE SCALE GENOMIC DNA]</scope>
    <source>
        <strain evidence="3">cv. WU1-14</strain>
    </source>
</reference>
<gene>
    <name evidence="2" type="ORF">PanWU01x14_288560</name>
</gene>
<dbReference type="Proteomes" id="UP000237105">
    <property type="component" value="Unassembled WGS sequence"/>
</dbReference>
<evidence type="ECO:0000259" key="1">
    <source>
        <dbReference type="Pfam" id="PF12530"/>
    </source>
</evidence>